<dbReference type="InterPro" id="IPR036380">
    <property type="entry name" value="Isochorismatase-like_sf"/>
</dbReference>
<evidence type="ECO:0000313" key="4">
    <source>
        <dbReference type="Proteomes" id="UP000618818"/>
    </source>
</evidence>
<organism evidence="3 4">
    <name type="scientific">Nocardioides cavernae</name>
    <dbReference type="NCBI Taxonomy" id="1921566"/>
    <lineage>
        <taxon>Bacteria</taxon>
        <taxon>Bacillati</taxon>
        <taxon>Actinomycetota</taxon>
        <taxon>Actinomycetes</taxon>
        <taxon>Propionibacteriales</taxon>
        <taxon>Nocardioidaceae</taxon>
        <taxon>Nocardioides</taxon>
    </lineage>
</organism>
<sequence length="230" mass="24937">MSTPPLPGPLDTADHAWLVEEREYARHEARRGRRHAFEHLDPRRTALVVVDVVPFFVRESAYVRGIVPRVDRLASALRSAGGVVAWVVPGYAPPSAKDREFFGDEVADRYARSGGDGPPRSRVDPSLDVAPDDLVVEKTARSAYSPGSSDLPALLDARDVDTLVVAGTVTNVCVEDTVRDASTAGLRVILVADACAAMRDQDHNATLHVVHRSYGDVRPTVEVLDLIAGR</sequence>
<feature type="domain" description="Isochorismatase-like" evidence="2">
    <location>
        <begin position="45"/>
        <end position="217"/>
    </location>
</feature>
<accession>A0ABR8NEE5</accession>
<gene>
    <name evidence="3" type="ORF">IEZ26_11465</name>
</gene>
<evidence type="ECO:0000259" key="2">
    <source>
        <dbReference type="Pfam" id="PF00857"/>
    </source>
</evidence>
<evidence type="ECO:0000313" key="3">
    <source>
        <dbReference type="EMBL" id="MBD3925244.1"/>
    </source>
</evidence>
<dbReference type="InterPro" id="IPR000868">
    <property type="entry name" value="Isochorismatase-like_dom"/>
</dbReference>
<dbReference type="Pfam" id="PF00857">
    <property type="entry name" value="Isochorismatase"/>
    <property type="match status" value="1"/>
</dbReference>
<dbReference type="Proteomes" id="UP000618818">
    <property type="component" value="Unassembled WGS sequence"/>
</dbReference>
<proteinExistence type="predicted"/>
<dbReference type="SUPFAM" id="SSF52499">
    <property type="entry name" value="Isochorismatase-like hydrolases"/>
    <property type="match status" value="1"/>
</dbReference>
<keyword evidence="4" id="KW-1185">Reference proteome</keyword>
<dbReference type="Gene3D" id="3.40.50.850">
    <property type="entry name" value="Isochorismatase-like"/>
    <property type="match status" value="1"/>
</dbReference>
<keyword evidence="1 3" id="KW-0378">Hydrolase</keyword>
<protein>
    <submittedName>
        <fullName evidence="3">Cysteine hydrolase</fullName>
    </submittedName>
</protein>
<comment type="caution">
    <text evidence="3">The sequence shown here is derived from an EMBL/GenBank/DDBJ whole genome shotgun (WGS) entry which is preliminary data.</text>
</comment>
<dbReference type="PANTHER" id="PTHR43540">
    <property type="entry name" value="PEROXYUREIDOACRYLATE/UREIDOACRYLATE AMIDOHYDROLASE-RELATED"/>
    <property type="match status" value="1"/>
</dbReference>
<dbReference type="PANTHER" id="PTHR43540:SF6">
    <property type="entry name" value="ISOCHORISMATASE-LIKE DOMAIN-CONTAINING PROTEIN"/>
    <property type="match status" value="1"/>
</dbReference>
<dbReference type="GO" id="GO:0016787">
    <property type="term" value="F:hydrolase activity"/>
    <property type="evidence" value="ECO:0007669"/>
    <property type="project" value="UniProtKB-KW"/>
</dbReference>
<name>A0ABR8NEE5_9ACTN</name>
<dbReference type="EMBL" id="JACXYZ010000001">
    <property type="protein sequence ID" value="MBD3925244.1"/>
    <property type="molecule type" value="Genomic_DNA"/>
</dbReference>
<dbReference type="InterPro" id="IPR050272">
    <property type="entry name" value="Isochorismatase-like_hydrls"/>
</dbReference>
<dbReference type="RefSeq" id="WP_191194922.1">
    <property type="nucleotide sequence ID" value="NZ_JACXYZ010000001.1"/>
</dbReference>
<reference evidence="3 4" key="1">
    <citation type="submission" date="2020-09" db="EMBL/GenBank/DDBJ databases">
        <title>novel species in genus Nocardioides.</title>
        <authorList>
            <person name="Zhang G."/>
        </authorList>
    </citation>
    <scope>NUCLEOTIDE SEQUENCE [LARGE SCALE GENOMIC DNA]</scope>
    <source>
        <strain evidence="3 4">KCTC 39551</strain>
    </source>
</reference>
<evidence type="ECO:0000256" key="1">
    <source>
        <dbReference type="ARBA" id="ARBA00022801"/>
    </source>
</evidence>
<dbReference type="CDD" id="cd00431">
    <property type="entry name" value="cysteine_hydrolases"/>
    <property type="match status" value="1"/>
</dbReference>